<reference evidence="2" key="1">
    <citation type="journal article" date="2014" name="Insect Biochem. Mol. Biol.">
        <title>An insight into the sialome of the frog biting fly, Corethrella appendiculata.</title>
        <authorList>
            <person name="Ribeiro J.M.C."/>
            <person name="Chagas A.C."/>
            <person name="Pham V.M."/>
            <person name="Lounibos L.P."/>
            <person name="Calvo E."/>
        </authorList>
    </citation>
    <scope>NUCLEOTIDE SEQUENCE</scope>
    <source>
        <tissue evidence="2">Salivary glands</tissue>
    </source>
</reference>
<name>U5EMF8_9DIPT</name>
<proteinExistence type="evidence at transcript level"/>
<protein>
    <submittedName>
        <fullName evidence="2">Putative juvenile hormone-inducible protein</fullName>
    </submittedName>
</protein>
<sequence>KKIMMMSTNSEFFHSNCKNVAENLGFCNNFTITYENGSSAGEGFIGLMKRVRIFGDQKIENELKHNQTLTLIVKIPPFNREEIEKYNTLELFAREVFVYNEMLPEYDRMQLENGINRNNFDDGFWSRPYCYHASMSNNSANFLIIMEDLRAKMFQLKDKTIPVDYDHTKRLLSELGKFNALSFVMKMSEPQIFEKFTKLKDLLCPMMDTAQMNKIMSKRCILAASLFTQNDDEQMKNNLLSLQNNLWKNVANLIHESNSEPYNIVNHGDFWTNNIMFAYASAHSEAVTKVCFLDWQMARYGSPMLDAIMFIHTCVDFDVREKYLEDLLQTYHGSLGKTLEKFHLNVEKVFPWTVALEHFHKFALFSYAMMIYGLPMMTNLPEELLNEPNTIDKYSEMTNFKIYEYKMMRYAREMSKYGFL</sequence>
<organism evidence="2">
    <name type="scientific">Corethrella appendiculata</name>
    <dbReference type="NCBI Taxonomy" id="1370023"/>
    <lineage>
        <taxon>Eukaryota</taxon>
        <taxon>Metazoa</taxon>
        <taxon>Ecdysozoa</taxon>
        <taxon>Arthropoda</taxon>
        <taxon>Hexapoda</taxon>
        <taxon>Insecta</taxon>
        <taxon>Pterygota</taxon>
        <taxon>Neoptera</taxon>
        <taxon>Endopterygota</taxon>
        <taxon>Diptera</taxon>
        <taxon>Nematocera</taxon>
        <taxon>Culicoidea</taxon>
        <taxon>Chaoboridae</taxon>
        <taxon>Corethrella</taxon>
    </lineage>
</organism>
<dbReference type="EMBL" id="GANO01004492">
    <property type="protein sequence ID" value="JAB55379.1"/>
    <property type="molecule type" value="mRNA"/>
</dbReference>
<evidence type="ECO:0000259" key="1">
    <source>
        <dbReference type="SMART" id="SM00587"/>
    </source>
</evidence>
<accession>U5EMF8</accession>
<keyword evidence="2" id="KW-0496">Mitochondrion</keyword>
<evidence type="ECO:0000313" key="2">
    <source>
        <dbReference type="EMBL" id="JAB55379.1"/>
    </source>
</evidence>
<dbReference type="InterPro" id="IPR004119">
    <property type="entry name" value="EcKL"/>
</dbReference>
<dbReference type="SMART" id="SM00587">
    <property type="entry name" value="CHK"/>
    <property type="match status" value="1"/>
</dbReference>
<dbReference type="PANTHER" id="PTHR11012:SF54">
    <property type="entry name" value="CHK KINASE-LIKE DOMAIN-CONTAINING PROTEIN"/>
    <property type="match status" value="1"/>
</dbReference>
<dbReference type="InterPro" id="IPR011009">
    <property type="entry name" value="Kinase-like_dom_sf"/>
</dbReference>
<dbReference type="Pfam" id="PF02958">
    <property type="entry name" value="EcKL"/>
    <property type="match status" value="1"/>
</dbReference>
<feature type="domain" description="CHK kinase-like" evidence="1">
    <location>
        <begin position="144"/>
        <end position="341"/>
    </location>
</feature>
<dbReference type="Gene3D" id="3.90.1200.10">
    <property type="match status" value="1"/>
</dbReference>
<dbReference type="SUPFAM" id="SSF56112">
    <property type="entry name" value="Protein kinase-like (PK-like)"/>
    <property type="match status" value="1"/>
</dbReference>
<feature type="non-terminal residue" evidence="2">
    <location>
        <position position="1"/>
    </location>
</feature>
<dbReference type="AlphaFoldDB" id="U5EMF8"/>
<dbReference type="PANTHER" id="PTHR11012">
    <property type="entry name" value="PROTEIN KINASE-LIKE DOMAIN-CONTAINING"/>
    <property type="match status" value="1"/>
</dbReference>
<geneLocation type="mitochondrion" evidence="2"/>
<dbReference type="InterPro" id="IPR015897">
    <property type="entry name" value="CHK_kinase-like"/>
</dbReference>